<dbReference type="Gene3D" id="3.30.2080.10">
    <property type="entry name" value="GH92 mannosidase domain"/>
    <property type="match status" value="1"/>
</dbReference>
<dbReference type="GO" id="GO:0016798">
    <property type="term" value="F:hydrolase activity, acting on glycosyl bonds"/>
    <property type="evidence" value="ECO:0007669"/>
    <property type="project" value="UniProtKB-KW"/>
</dbReference>
<reference evidence="6" key="1">
    <citation type="journal article" date="2019" name="Int. J. Syst. Evol. Microbiol.">
        <title>The Global Catalogue of Microorganisms (GCM) 10K type strain sequencing project: providing services to taxonomists for standard genome sequencing and annotation.</title>
        <authorList>
            <consortium name="The Broad Institute Genomics Platform"/>
            <consortium name="The Broad Institute Genome Sequencing Center for Infectious Disease"/>
            <person name="Wu L."/>
            <person name="Ma J."/>
        </authorList>
    </citation>
    <scope>NUCLEOTIDE SEQUENCE [LARGE SCALE GENOMIC DNA]</scope>
    <source>
        <strain evidence="6">CCUG 42001</strain>
    </source>
</reference>
<evidence type="ECO:0000313" key="6">
    <source>
        <dbReference type="Proteomes" id="UP001596267"/>
    </source>
</evidence>
<accession>A0ABW1WFH5</accession>
<evidence type="ECO:0000313" key="5">
    <source>
        <dbReference type="EMBL" id="MFC6386352.1"/>
    </source>
</evidence>
<dbReference type="InterPro" id="IPR054470">
    <property type="entry name" value="FIMAH_dom"/>
</dbReference>
<dbReference type="InterPro" id="IPR050883">
    <property type="entry name" value="PNGase"/>
</dbReference>
<dbReference type="EMBL" id="JBHSTQ010000005">
    <property type="protein sequence ID" value="MFC6386352.1"/>
    <property type="molecule type" value="Genomic_DNA"/>
</dbReference>
<evidence type="ECO:0000259" key="4">
    <source>
        <dbReference type="Pfam" id="PF22888"/>
    </source>
</evidence>
<dbReference type="Proteomes" id="UP001596267">
    <property type="component" value="Unassembled WGS sequence"/>
</dbReference>
<organism evidence="5 6">
    <name type="scientific">Sporolactobacillus kofuensis</name>
    <dbReference type="NCBI Taxonomy" id="269672"/>
    <lineage>
        <taxon>Bacteria</taxon>
        <taxon>Bacillati</taxon>
        <taxon>Bacillota</taxon>
        <taxon>Bacilli</taxon>
        <taxon>Bacillales</taxon>
        <taxon>Sporolactobacillaceae</taxon>
        <taxon>Sporolactobacillus</taxon>
    </lineage>
</organism>
<keyword evidence="6" id="KW-1185">Reference proteome</keyword>
<dbReference type="EC" id="3.2.1.-" evidence="5"/>
<comment type="caution">
    <text evidence="5">The sequence shown here is derived from an EMBL/GenBank/DDBJ whole genome shotgun (WGS) entry which is preliminary data.</text>
</comment>
<feature type="domain" description="FIMAH" evidence="4">
    <location>
        <begin position="1136"/>
        <end position="1213"/>
    </location>
</feature>
<proteinExistence type="predicted"/>
<dbReference type="InterPro" id="IPR005887">
    <property type="entry name" value="GH92_a_mannosidase_put"/>
</dbReference>
<dbReference type="InterPro" id="IPR041371">
    <property type="entry name" value="GH92_N"/>
</dbReference>
<protein>
    <submittedName>
        <fullName evidence="5">GH92 family glycosyl hydrolase</fullName>
        <ecNumber evidence="5">3.2.1.-</ecNumber>
    </submittedName>
</protein>
<feature type="domain" description="Glycosyl hydrolase family 92 N-terminal" evidence="3">
    <location>
        <begin position="257"/>
        <end position="481"/>
    </location>
</feature>
<evidence type="ECO:0000259" key="2">
    <source>
        <dbReference type="Pfam" id="PF07971"/>
    </source>
</evidence>
<sequence>MDLKIFTKIVISCISLCLVTSSLPGPMMHGADAKNNSPLFFTSFEKGDPALSWKNQNEQSGKGKLMTEGITPLNGKGKTMTTLVTKGPENLYNASKKNGWTGSHVLTYSGKVTGNADSYAFNKLFNVNIKVSANTELSYLIAPESTKTDPQAEAASYVSVDLAFSDGSYLHDLKKVNDQDGFGITPKDQGKSDTLLMNQWNQKIISLGAAAKGKTIKRIIIAYKAPRANVSFKGALDDIRIDNHPSLTTDRTPVDQVNIFRGTASGKAFARGNTSPAIGVPNGFTYWAPAINSSAKAHIYPYNQNNDPNNLPEIQSFSLSQSANDQAGIQQSFQVMPSDFSGTPSANRLGRGAAFKRSDEFSSPYRYQVTFANGMKTELAATSHAAIMRYSFIGTNGNLIFDNLNRHGSLTLHPETQSLEGYTDSKDASTGNDNRLFFYAEVDQPVSDYGRLSGQGRDQSTAFFKFDTTDKKNVTLRIASSLISVAQAKKNLNQEIGKHTSLKDVENKAKKEWNKRLERVTVEGGAAQQSTLYSNLYRLYLSPNIGYENTGSKKKPDYRYADLSVPASTANTSEHTGAPIKKGQIYVNSNFSYSAQTAWPIYALLEPKLTGKMINGFLTAYKNDGVFDPDAGPAFADAVVKGVPGVHSSVLYQAMLQSSSVPQEHDDDTFTGYLSSKQKDSVSRTLSQSITDYSLGNFANYLAQRHPNNTQYADDSRYYLRQSQNYLYLFNHKRDSFTERNKDGKWAASDGSNPSLKNKTLDDWAYAFNVPQDGQGLANLYGGQDALTRKLDQFFRNPPQDKAFSSLQKHARIAYSGHLGMFTLDQAASPSQPYMYLFASAPWKTQSTLRAIMNRFYTGGMIGQGYLGSDNGAILSGFYLFGALGIYPLQKGTPDYVIGAPYFKRMAVHLENGHTLIINAPNVSNKNNYVQQVAFNGQMVNATTISAAQLANGGTLTFIMGADPSSWGTSSDALPDSQTAQSTDGSEFYPEPLADLTGYASQITSHASQSLRRLTDNNSVTAAKFHSDHPSVTLQFDSENRRVEMYTLTSSNKSKTSDPKDWTLWGSDDGMNWDLIDRRTDQSFKWRAMTRAFSIKNPQAYGYYKLTVTKKSNEDPLAISEWQLLGYSGIRSGFEHMQNEIIHQFKLKNLSESETTALSDKLNQAQIAYLNGNLSSSVYYMQSYVQVINSFIYQATASQKVRQGLTADAHAIINLMTD</sequence>
<dbReference type="Pfam" id="PF07971">
    <property type="entry name" value="Glyco_hydro_92"/>
    <property type="match status" value="1"/>
</dbReference>
<gene>
    <name evidence="5" type="ORF">ACFP7A_07050</name>
</gene>
<dbReference type="Gene3D" id="2.70.98.10">
    <property type="match status" value="1"/>
</dbReference>
<dbReference type="Gene3D" id="1.20.1050.60">
    <property type="entry name" value="alpha-1,2-mannosidase"/>
    <property type="match status" value="1"/>
</dbReference>
<feature type="domain" description="Glycosyl hydrolase family 92" evidence="2">
    <location>
        <begin position="487"/>
        <end position="961"/>
    </location>
</feature>
<dbReference type="Gene3D" id="1.20.1610.10">
    <property type="entry name" value="alpha-1,2-mannosidases domains"/>
    <property type="match status" value="1"/>
</dbReference>
<keyword evidence="5" id="KW-0326">Glycosidase</keyword>
<keyword evidence="5" id="KW-0378">Hydrolase</keyword>
<dbReference type="Pfam" id="PF17678">
    <property type="entry name" value="Glyco_hydro_92N"/>
    <property type="match status" value="1"/>
</dbReference>
<dbReference type="NCBIfam" id="TIGR01180">
    <property type="entry name" value="aman2_put"/>
    <property type="match status" value="1"/>
</dbReference>
<name>A0ABW1WFH5_9BACL</name>
<feature type="compositionally biased region" description="Polar residues" evidence="1">
    <location>
        <begin position="969"/>
        <end position="985"/>
    </location>
</feature>
<evidence type="ECO:0000259" key="3">
    <source>
        <dbReference type="Pfam" id="PF17678"/>
    </source>
</evidence>
<feature type="region of interest" description="Disordered" evidence="1">
    <location>
        <begin position="969"/>
        <end position="988"/>
    </location>
</feature>
<dbReference type="InterPro" id="IPR014718">
    <property type="entry name" value="GH-type_carb-bd"/>
</dbReference>
<dbReference type="InterPro" id="IPR012939">
    <property type="entry name" value="Glyco_hydro_92"/>
</dbReference>
<dbReference type="RefSeq" id="WP_253053391.1">
    <property type="nucleotide sequence ID" value="NZ_JAMXWN010000004.1"/>
</dbReference>
<evidence type="ECO:0000256" key="1">
    <source>
        <dbReference type="SAM" id="MobiDB-lite"/>
    </source>
</evidence>
<dbReference type="Pfam" id="PF22888">
    <property type="entry name" value="FIMAH"/>
    <property type="match status" value="1"/>
</dbReference>
<dbReference type="PANTHER" id="PTHR12143:SF43">
    <property type="entry name" value="PUTATIVE-RELATED"/>
    <property type="match status" value="1"/>
</dbReference>
<dbReference type="Gene3D" id="2.60.120.260">
    <property type="entry name" value="Galactose-binding domain-like"/>
    <property type="match status" value="1"/>
</dbReference>
<dbReference type="PANTHER" id="PTHR12143">
    <property type="entry name" value="PEPTIDE N-GLYCANASE PNGASE -RELATED"/>
    <property type="match status" value="1"/>
</dbReference>